<feature type="compositionally biased region" description="Basic and acidic residues" evidence="1">
    <location>
        <begin position="89"/>
        <end position="124"/>
    </location>
</feature>
<dbReference type="EMBL" id="OOIL02001079">
    <property type="protein sequence ID" value="VFQ71809.1"/>
    <property type="molecule type" value="Genomic_DNA"/>
</dbReference>
<dbReference type="Proteomes" id="UP000595140">
    <property type="component" value="Unassembled WGS sequence"/>
</dbReference>
<dbReference type="OrthoDB" id="1907014at2759"/>
<dbReference type="Pfam" id="PF12274">
    <property type="entry name" value="DUF3615"/>
    <property type="match status" value="1"/>
</dbReference>
<feature type="compositionally biased region" description="Basic and acidic residues" evidence="1">
    <location>
        <begin position="40"/>
        <end position="50"/>
    </location>
</feature>
<evidence type="ECO:0000259" key="2">
    <source>
        <dbReference type="Pfam" id="PF12274"/>
    </source>
</evidence>
<feature type="compositionally biased region" description="Polar residues" evidence="1">
    <location>
        <begin position="1"/>
        <end position="21"/>
    </location>
</feature>
<accession>A0A484L641</accession>
<feature type="compositionally biased region" description="Acidic residues" evidence="1">
    <location>
        <begin position="371"/>
        <end position="397"/>
    </location>
</feature>
<evidence type="ECO:0000313" key="4">
    <source>
        <dbReference type="Proteomes" id="UP000595140"/>
    </source>
</evidence>
<dbReference type="InterPro" id="IPR022059">
    <property type="entry name" value="DUF3615"/>
</dbReference>
<dbReference type="AlphaFoldDB" id="A0A484L641"/>
<keyword evidence="4" id="KW-1185">Reference proteome</keyword>
<evidence type="ECO:0000256" key="1">
    <source>
        <dbReference type="SAM" id="MobiDB-lite"/>
    </source>
</evidence>
<proteinExistence type="predicted"/>
<protein>
    <recommendedName>
        <fullName evidence="2">DUF3615 domain-containing protein</fullName>
    </recommendedName>
</protein>
<organism evidence="3 4">
    <name type="scientific">Cuscuta campestris</name>
    <dbReference type="NCBI Taxonomy" id="132261"/>
    <lineage>
        <taxon>Eukaryota</taxon>
        <taxon>Viridiplantae</taxon>
        <taxon>Streptophyta</taxon>
        <taxon>Embryophyta</taxon>
        <taxon>Tracheophyta</taxon>
        <taxon>Spermatophyta</taxon>
        <taxon>Magnoliopsida</taxon>
        <taxon>eudicotyledons</taxon>
        <taxon>Gunneridae</taxon>
        <taxon>Pentapetalae</taxon>
        <taxon>asterids</taxon>
        <taxon>lamiids</taxon>
        <taxon>Solanales</taxon>
        <taxon>Convolvulaceae</taxon>
        <taxon>Cuscuteae</taxon>
        <taxon>Cuscuta</taxon>
        <taxon>Cuscuta subgen. Grammica</taxon>
        <taxon>Cuscuta sect. Cleistogrammica</taxon>
    </lineage>
</organism>
<dbReference type="PANTHER" id="PTHR34710">
    <property type="entry name" value="OS03G0834100 PROTEIN"/>
    <property type="match status" value="1"/>
</dbReference>
<feature type="region of interest" description="Disordered" evidence="1">
    <location>
        <begin position="1"/>
        <end position="150"/>
    </location>
</feature>
<evidence type="ECO:0000313" key="3">
    <source>
        <dbReference type="EMBL" id="VFQ71809.1"/>
    </source>
</evidence>
<reference evidence="3 4" key="1">
    <citation type="submission" date="2018-04" db="EMBL/GenBank/DDBJ databases">
        <authorList>
            <person name="Vogel A."/>
        </authorList>
    </citation>
    <scope>NUCLEOTIDE SEQUENCE [LARGE SCALE GENOMIC DNA]</scope>
</reference>
<sequence>MCYPNTNSTQNSKRDNLNPNPGTELKVPNAQAGKSPPGKDILKMKTERETTVGQGKETYNLRSRVVYSVTSPPPEEDSRRRRLSQVSKVLKEETAKAKLPEDEEVSKAQKVETAIGKKPEDEPTVRPAGGLFRGPPPLTGQRLKDHQKEQQRQLRAEATKSLNWYNKGRQQRGLPKYVLVKTMKMQAFALKCGFVHHLNFKARPKDDPAAPPELFFAERVVSWHGLVDTRCYSLGTGSPKTGGGGECNLCYRIYHPRDVEFVGRADHLQGGGGIKRSPAEGTTGTVQEPSIYASAVEHVGALRHNLNRLRVLERPQTYRALVPPHHLQRPVPRFREVLHRLLAQSLVPCRRRRGGSRRRRLARPPPAAAEEAVEEEGEEEEEEGEEDEEEEEDAGVP</sequence>
<name>A0A484L641_9ASTE</name>
<feature type="domain" description="DUF3615" evidence="2">
    <location>
        <begin position="160"/>
        <end position="253"/>
    </location>
</feature>
<gene>
    <name evidence="3" type="ORF">CCAM_LOCUS13585</name>
</gene>
<feature type="region of interest" description="Disordered" evidence="1">
    <location>
        <begin position="353"/>
        <end position="397"/>
    </location>
</feature>
<feature type="compositionally biased region" description="Basic residues" evidence="1">
    <location>
        <begin position="353"/>
        <end position="362"/>
    </location>
</feature>
<dbReference type="PANTHER" id="PTHR34710:SF20">
    <property type="entry name" value="OS10G0550200 PROTEIN"/>
    <property type="match status" value="1"/>
</dbReference>